<sequence length="183" mass="20336">MMGVFNPRELNIPHFPFNQTLFHLENGVPLTNSQSTQLISPTQIIPPEFIQISEPSPTHPLAISFRRNKIFEQITQKQMSVNSFEAQLLLADAGDIDIIATTDIKLPTRYPTTQNNPMPVISFGNSGISVRVLQKLLVSNGYGIPVDGVFGPITEAAVKAFQNRRTLSADGMVGQKTWWELTM</sequence>
<evidence type="ECO:0000313" key="2">
    <source>
        <dbReference type="Proteomes" id="UP000597867"/>
    </source>
</evidence>
<comment type="caution">
    <text evidence="1">The sequence shown here is derived from an EMBL/GenBank/DDBJ whole genome shotgun (WGS) entry which is preliminary data.</text>
</comment>
<dbReference type="Proteomes" id="UP000597867">
    <property type="component" value="Unassembled WGS sequence"/>
</dbReference>
<keyword evidence="2" id="KW-1185">Reference proteome</keyword>
<dbReference type="EMBL" id="JADEWF010000048">
    <property type="protein sequence ID" value="MBE9219891.1"/>
    <property type="molecule type" value="Genomic_DNA"/>
</dbReference>
<gene>
    <name evidence="1" type="ORF">IQ222_14070</name>
</gene>
<protein>
    <submittedName>
        <fullName evidence="1">Peptidoglycan-binding protein</fullName>
    </submittedName>
</protein>
<proteinExistence type="predicted"/>
<accession>A0ACC5Q3Y5</accession>
<name>A0ACC5Q3Y5_DOLFA</name>
<reference evidence="1" key="1">
    <citation type="submission" date="2020-10" db="EMBL/GenBank/DDBJ databases">
        <authorList>
            <person name="Castelo-Branco R."/>
            <person name="Eusebio N."/>
            <person name="Adriana R."/>
            <person name="Vieira A."/>
            <person name="Brugerolle De Fraissinette N."/>
            <person name="Rezende De Castro R."/>
            <person name="Schneider M.P."/>
            <person name="Vasconcelos V."/>
            <person name="Leao P.N."/>
        </authorList>
    </citation>
    <scope>NUCLEOTIDE SEQUENCE</scope>
    <source>
        <strain evidence="1">LEGE 04289</strain>
    </source>
</reference>
<evidence type="ECO:0000313" key="1">
    <source>
        <dbReference type="EMBL" id="MBE9219891.1"/>
    </source>
</evidence>
<organism evidence="1 2">
    <name type="scientific">Dolichospermum flos-aquae LEGE 04289</name>
    <dbReference type="NCBI Taxonomy" id="1828708"/>
    <lineage>
        <taxon>Bacteria</taxon>
        <taxon>Bacillati</taxon>
        <taxon>Cyanobacteriota</taxon>
        <taxon>Cyanophyceae</taxon>
        <taxon>Nostocales</taxon>
        <taxon>Aphanizomenonaceae</taxon>
        <taxon>Dolichospermum</taxon>
    </lineage>
</organism>